<feature type="region of interest" description="Disordered" evidence="1">
    <location>
        <begin position="76"/>
        <end position="95"/>
    </location>
</feature>
<organism evidence="2 3">
    <name type="scientific">Candidatus Nealsonbacteria bacterium RIFOXYC1_FULL_40_7</name>
    <dbReference type="NCBI Taxonomy" id="1801678"/>
    <lineage>
        <taxon>Bacteria</taxon>
        <taxon>Candidatus Nealsoniibacteriota</taxon>
    </lineage>
</organism>
<reference evidence="2 3" key="1">
    <citation type="journal article" date="2016" name="Nat. Commun.">
        <title>Thousands of microbial genomes shed light on interconnected biogeochemical processes in an aquifer system.</title>
        <authorList>
            <person name="Anantharaman K."/>
            <person name="Brown C.T."/>
            <person name="Hug L.A."/>
            <person name="Sharon I."/>
            <person name="Castelle C.J."/>
            <person name="Probst A.J."/>
            <person name="Thomas B.C."/>
            <person name="Singh A."/>
            <person name="Wilkins M.J."/>
            <person name="Karaoz U."/>
            <person name="Brodie E.L."/>
            <person name="Williams K.H."/>
            <person name="Hubbard S.S."/>
            <person name="Banfield J.F."/>
        </authorList>
    </citation>
    <scope>NUCLEOTIDE SEQUENCE [LARGE SCALE GENOMIC DNA]</scope>
</reference>
<dbReference type="EMBL" id="MHMN01000001">
    <property type="protein sequence ID" value="OGZ29228.1"/>
    <property type="molecule type" value="Genomic_DNA"/>
</dbReference>
<sequence length="141" mass="15737">MGTTAELSKTKPFHESIVDEIRRMNELSEDAKLTGLGVLAHLIMRTKIPKNHNAIAEAWKDVYGMDDLGVVDSLEEQKKAAEEKSKSAGEKKSVNLDDLQQEVEKLLALLKDRQPGLITWNGFMQERLQALHKLTSAVVGK</sequence>
<evidence type="ECO:0000313" key="3">
    <source>
        <dbReference type="Proteomes" id="UP000176326"/>
    </source>
</evidence>
<name>A0A1G2EVD1_9BACT</name>
<comment type="caution">
    <text evidence="2">The sequence shown here is derived from an EMBL/GenBank/DDBJ whole genome shotgun (WGS) entry which is preliminary data.</text>
</comment>
<proteinExistence type="predicted"/>
<evidence type="ECO:0000256" key="1">
    <source>
        <dbReference type="SAM" id="MobiDB-lite"/>
    </source>
</evidence>
<accession>A0A1G2EVD1</accession>
<dbReference type="Proteomes" id="UP000176326">
    <property type="component" value="Unassembled WGS sequence"/>
</dbReference>
<evidence type="ECO:0000313" key="2">
    <source>
        <dbReference type="EMBL" id="OGZ29228.1"/>
    </source>
</evidence>
<dbReference type="AlphaFoldDB" id="A0A1G2EVD1"/>
<protein>
    <submittedName>
        <fullName evidence="2">Uncharacterized protein</fullName>
    </submittedName>
</protein>
<gene>
    <name evidence="2" type="ORF">A2427_03040</name>
</gene>